<feature type="compositionally biased region" description="Polar residues" evidence="1">
    <location>
        <begin position="332"/>
        <end position="343"/>
    </location>
</feature>
<dbReference type="eggNOG" id="ENOG502S6KC">
    <property type="taxonomic scope" value="Eukaryota"/>
</dbReference>
<dbReference type="RefSeq" id="XP_003764175.1">
    <property type="nucleotide sequence ID" value="XM_003764127.4"/>
</dbReference>
<dbReference type="Pfam" id="PF15261">
    <property type="entry name" value="JHY"/>
    <property type="match status" value="1"/>
</dbReference>
<dbReference type="GO" id="GO:0007420">
    <property type="term" value="P:brain development"/>
    <property type="evidence" value="ECO:0007669"/>
    <property type="project" value="TreeGrafter"/>
</dbReference>
<feature type="region of interest" description="Disordered" evidence="1">
    <location>
        <begin position="271"/>
        <end position="303"/>
    </location>
</feature>
<sequence>MNNIKPVPKFSIHPPVLHTNLKGRTNEPSLNKDLHQIFQDSLESDPEISIQEIKFQSTLEKQNQALMKEVFEEMEPDSLEEGSPQFQNLSKSEEASNEIVKLSPRKHPHPQVPGENKSQHLLVDKYSDLRYDPNWKNNKEGGEISTVKRLQPTEESSTQSFSWDPLCSSKETSFELSREKSDLEKSPQSSVTLMGSEFLSSNYERGDLNSESLSFLSNSDVGDTEHIKSSSSHNDVFLPGPRPRPRKSKQNIVEKNKVTLGLSIHKTGSYLNQHNKKMGGSRPEKISSTVMTNTKPEEAENPVADAEDKWHQRAQMLQDYQGQRSQSERTKFTQVPRQITSETTDGRIPSRRKSMRKVRKQYKLWSGPKSANSHIKPSVPKELDISQGNQNSMPTGQYKQIKPAVPSINLEQGVNLNKPVNHLQDSNAFRLQHYKEASSNSTLSKQPFNKPTYKNPVGFNSLLHINEEREHQRFQESSSLIYRFNIQPDWNFNYINGSSKGRRQKGSKSTSNVDNQGSFENKASPLKQPKQIYSESSYNNVDMLWKFHPSSESQPARVSPDTQLTQIMEQHQQALLQLTEVQPSEVTSSNTMFPSIFSRVDSESQLNTGKSQKSQTTLSRCNSEGYLLQLEKQKRHKDRVVNKNYNLKGYQKKDVKLGGLGPDFESIKDKITKLKQQKEYAKQVKEYNMKALSSGSKPQTAKPESKPSISRQKALEYARKIPKPKPVLPSNQNDQELKQTSNPSVSGKERNLPEISLLEVLQSRHEREKQAVAAFKVLHIV</sequence>
<reference evidence="2" key="2">
    <citation type="submission" date="2025-08" db="UniProtKB">
        <authorList>
            <consortium name="Ensembl"/>
        </authorList>
    </citation>
    <scope>IDENTIFICATION</scope>
</reference>
<dbReference type="AlphaFoldDB" id="G3VPD2"/>
<name>G3VPD2_SARHA</name>
<reference evidence="2" key="3">
    <citation type="submission" date="2025-09" db="UniProtKB">
        <authorList>
            <consortium name="Ensembl"/>
        </authorList>
    </citation>
    <scope>IDENTIFICATION</scope>
</reference>
<reference evidence="2 3" key="1">
    <citation type="journal article" date="2011" name="Proc. Natl. Acad. Sci. U.S.A.">
        <title>Genetic diversity and population structure of the endangered marsupial Sarcophilus harrisii (Tasmanian devil).</title>
        <authorList>
            <person name="Miller W."/>
            <person name="Hayes V.M."/>
            <person name="Ratan A."/>
            <person name="Petersen D.C."/>
            <person name="Wittekindt N.E."/>
            <person name="Miller J."/>
            <person name="Walenz B."/>
            <person name="Knight J."/>
            <person name="Qi J."/>
            <person name="Zhao F."/>
            <person name="Wang Q."/>
            <person name="Bedoya-Reina O.C."/>
            <person name="Katiyar N."/>
            <person name="Tomsho L.P."/>
            <person name="Kasson L.M."/>
            <person name="Hardie R.A."/>
            <person name="Woodbridge P."/>
            <person name="Tindall E.A."/>
            <person name="Bertelsen M.F."/>
            <person name="Dixon D."/>
            <person name="Pyecroft S."/>
            <person name="Helgen K.M."/>
            <person name="Lesk A.M."/>
            <person name="Pringle T.H."/>
            <person name="Patterson N."/>
            <person name="Zhang Y."/>
            <person name="Kreiss A."/>
            <person name="Woods G.M."/>
            <person name="Jones M.E."/>
            <person name="Schuster S.C."/>
        </authorList>
    </citation>
    <scope>NUCLEOTIDE SEQUENCE [LARGE SCALE GENOMIC DNA]</scope>
</reference>
<accession>G3VPD2</accession>
<feature type="compositionally biased region" description="Polar residues" evidence="1">
    <location>
        <begin position="512"/>
        <end position="521"/>
    </location>
</feature>
<feature type="compositionally biased region" description="Polar residues" evidence="1">
    <location>
        <begin position="153"/>
        <end position="162"/>
    </location>
</feature>
<dbReference type="CTD" id="79864"/>
<feature type="region of interest" description="Disordered" evidence="1">
    <location>
        <begin position="219"/>
        <end position="251"/>
    </location>
</feature>
<dbReference type="KEGG" id="shr:100933990"/>
<proteinExistence type="predicted"/>
<dbReference type="RefSeq" id="XP_031816039.1">
    <property type="nucleotide sequence ID" value="XM_031960179.1"/>
</dbReference>
<dbReference type="GeneID" id="100933990"/>
<feature type="region of interest" description="Disordered" evidence="1">
    <location>
        <begin position="690"/>
        <end position="752"/>
    </location>
</feature>
<dbReference type="FunCoup" id="G3VPD2">
    <property type="interactions" value="5"/>
</dbReference>
<evidence type="ECO:0000313" key="3">
    <source>
        <dbReference type="Proteomes" id="UP000007648"/>
    </source>
</evidence>
<feature type="region of interest" description="Disordered" evidence="1">
    <location>
        <begin position="497"/>
        <end position="530"/>
    </location>
</feature>
<evidence type="ECO:0000256" key="1">
    <source>
        <dbReference type="SAM" id="MobiDB-lite"/>
    </source>
</evidence>
<dbReference type="InterPro" id="IPR027968">
    <property type="entry name" value="JHY"/>
</dbReference>
<keyword evidence="3" id="KW-1185">Reference proteome</keyword>
<feature type="region of interest" description="Disordered" evidence="1">
    <location>
        <begin position="133"/>
        <end position="168"/>
    </location>
</feature>
<dbReference type="InParanoid" id="G3VPD2"/>
<dbReference type="PANTHER" id="PTHR14726:SF1">
    <property type="entry name" value="JHY PROTEIN HOMOLOG"/>
    <property type="match status" value="1"/>
</dbReference>
<dbReference type="HOGENOM" id="CLU_407472_0_0_1"/>
<feature type="compositionally biased region" description="Basic and acidic residues" evidence="1">
    <location>
        <begin position="133"/>
        <end position="142"/>
    </location>
</feature>
<feature type="region of interest" description="Disordered" evidence="1">
    <location>
        <begin position="1"/>
        <end position="28"/>
    </location>
</feature>
<dbReference type="GeneTree" id="ENSGT00390000002823"/>
<dbReference type="OrthoDB" id="10057281at2759"/>
<dbReference type="RefSeq" id="XP_031816038.1">
    <property type="nucleotide sequence ID" value="XM_031960178.1"/>
</dbReference>
<dbReference type="RefSeq" id="XP_031816040.1">
    <property type="nucleotide sequence ID" value="XM_031960180.1"/>
</dbReference>
<protein>
    <submittedName>
        <fullName evidence="2">Junctional cadherin complex regulator</fullName>
    </submittedName>
</protein>
<dbReference type="Ensembl" id="ENSSHAT00000005086.2">
    <property type="protein sequence ID" value="ENSSHAP00000005037.2"/>
    <property type="gene ID" value="ENSSHAG00000004410.2"/>
</dbReference>
<organism evidence="2 3">
    <name type="scientific">Sarcophilus harrisii</name>
    <name type="common">Tasmanian devil</name>
    <name type="synonym">Sarcophilus laniarius</name>
    <dbReference type="NCBI Taxonomy" id="9305"/>
    <lineage>
        <taxon>Eukaryota</taxon>
        <taxon>Metazoa</taxon>
        <taxon>Chordata</taxon>
        <taxon>Craniata</taxon>
        <taxon>Vertebrata</taxon>
        <taxon>Euteleostomi</taxon>
        <taxon>Mammalia</taxon>
        <taxon>Metatheria</taxon>
        <taxon>Dasyuromorphia</taxon>
        <taxon>Dasyuridae</taxon>
        <taxon>Sarcophilus</taxon>
    </lineage>
</organism>
<gene>
    <name evidence="2" type="primary">JHY</name>
</gene>
<dbReference type="PANTHER" id="PTHR14726">
    <property type="entry name" value="JHY PROTEIN HOMOLOG"/>
    <property type="match status" value="1"/>
</dbReference>
<feature type="region of interest" description="Disordered" evidence="1">
    <location>
        <begin position="319"/>
        <end position="356"/>
    </location>
</feature>
<dbReference type="STRING" id="9305.ENSSHAP00000005037"/>
<dbReference type="Proteomes" id="UP000007648">
    <property type="component" value="Unassembled WGS sequence"/>
</dbReference>
<feature type="region of interest" description="Disordered" evidence="1">
    <location>
        <begin position="72"/>
        <end position="120"/>
    </location>
</feature>
<feature type="compositionally biased region" description="Polar residues" evidence="1">
    <location>
        <begin position="729"/>
        <end position="745"/>
    </location>
</feature>
<dbReference type="GO" id="GO:0035082">
    <property type="term" value="P:axoneme assembly"/>
    <property type="evidence" value="ECO:0007669"/>
    <property type="project" value="TreeGrafter"/>
</dbReference>
<evidence type="ECO:0000313" key="2">
    <source>
        <dbReference type="Ensembl" id="ENSSHAP00000005037.2"/>
    </source>
</evidence>